<proteinExistence type="predicted"/>
<dbReference type="InterPro" id="IPR043504">
    <property type="entry name" value="Peptidase_S1_PA_chymotrypsin"/>
</dbReference>
<sequence>MLDGPYGRLLTANHCDATANGAVKDGAGQTIASGGTSVSEVPALDSLLVDPSSSPATTPVVYYGAYNTSSTKTVKSWASNWPGDPVCSGGASLGTRCGTVYDDNDHVYINGYIVPVIQAAASSGAIAGQGDSGGPVTKLVTGGVQARGIVLGNDPNYVDFTGSACGSVNPDAVASDFICSQHFSFVPISLILNSWGVSLETG</sequence>
<accession>A0A6J7JJC8</accession>
<organism evidence="1">
    <name type="scientific">freshwater metagenome</name>
    <dbReference type="NCBI Taxonomy" id="449393"/>
    <lineage>
        <taxon>unclassified sequences</taxon>
        <taxon>metagenomes</taxon>
        <taxon>ecological metagenomes</taxon>
    </lineage>
</organism>
<gene>
    <name evidence="1" type="ORF">UFOPK3773_00945</name>
</gene>
<dbReference type="Gene3D" id="2.40.10.10">
    <property type="entry name" value="Trypsin-like serine proteases"/>
    <property type="match status" value="2"/>
</dbReference>
<dbReference type="InterPro" id="IPR009003">
    <property type="entry name" value="Peptidase_S1_PA"/>
</dbReference>
<evidence type="ECO:0000313" key="1">
    <source>
        <dbReference type="EMBL" id="CAB4942624.1"/>
    </source>
</evidence>
<name>A0A6J7JJC8_9ZZZZ</name>
<dbReference type="AlphaFoldDB" id="A0A6J7JJC8"/>
<dbReference type="EMBL" id="CAFBNF010000090">
    <property type="protein sequence ID" value="CAB4942624.1"/>
    <property type="molecule type" value="Genomic_DNA"/>
</dbReference>
<dbReference type="SUPFAM" id="SSF50494">
    <property type="entry name" value="Trypsin-like serine proteases"/>
    <property type="match status" value="1"/>
</dbReference>
<protein>
    <submittedName>
        <fullName evidence="1">Unannotated protein</fullName>
    </submittedName>
</protein>
<reference evidence="1" key="1">
    <citation type="submission" date="2020-05" db="EMBL/GenBank/DDBJ databases">
        <authorList>
            <person name="Chiriac C."/>
            <person name="Salcher M."/>
            <person name="Ghai R."/>
            <person name="Kavagutti S V."/>
        </authorList>
    </citation>
    <scope>NUCLEOTIDE SEQUENCE</scope>
</reference>